<evidence type="ECO:0000256" key="10">
    <source>
        <dbReference type="RuleBase" id="RU004512"/>
    </source>
</evidence>
<evidence type="ECO:0000313" key="11">
    <source>
        <dbReference type="EMBL" id="SHG53638.1"/>
    </source>
</evidence>
<dbReference type="PANTHER" id="PTHR11931">
    <property type="entry name" value="PHOSPHOGLYCERATE MUTASE"/>
    <property type="match status" value="1"/>
</dbReference>
<name>A0A1M5KLI6_9GAMM</name>
<keyword evidence="4 6" id="KW-0324">Glycolysis</keyword>
<evidence type="ECO:0000256" key="7">
    <source>
        <dbReference type="PIRSR" id="PIRSR613078-1"/>
    </source>
</evidence>
<evidence type="ECO:0000313" key="12">
    <source>
        <dbReference type="Proteomes" id="UP000199758"/>
    </source>
</evidence>
<accession>A0A1M5KLI6</accession>
<feature type="binding site" evidence="6 8">
    <location>
        <begin position="116"/>
        <end position="117"/>
    </location>
    <ligand>
        <name>substrate</name>
    </ligand>
</feature>
<dbReference type="SMART" id="SM00855">
    <property type="entry name" value="PGAM"/>
    <property type="match status" value="1"/>
</dbReference>
<keyword evidence="5 6" id="KW-0413">Isomerase</keyword>
<dbReference type="InterPro" id="IPR029033">
    <property type="entry name" value="His_PPase_superfam"/>
</dbReference>
<feature type="binding site" evidence="6 8">
    <location>
        <begin position="89"/>
        <end position="92"/>
    </location>
    <ligand>
        <name>substrate</name>
    </ligand>
</feature>
<feature type="binding site" evidence="6 8">
    <location>
        <position position="62"/>
    </location>
    <ligand>
        <name>substrate</name>
    </ligand>
</feature>
<feature type="binding site" evidence="6 8">
    <location>
        <begin position="23"/>
        <end position="24"/>
    </location>
    <ligand>
        <name>substrate</name>
    </ligand>
</feature>
<dbReference type="PROSITE" id="PS00175">
    <property type="entry name" value="PG_MUTASE"/>
    <property type="match status" value="1"/>
</dbReference>
<feature type="active site" description="Tele-phosphohistidine intermediate" evidence="6 7">
    <location>
        <position position="11"/>
    </location>
</feature>
<dbReference type="OrthoDB" id="9781415at2"/>
<dbReference type="CDD" id="cd07067">
    <property type="entry name" value="HP_PGM_like"/>
    <property type="match status" value="1"/>
</dbReference>
<comment type="subunit">
    <text evidence="6">Homodimer.</text>
</comment>
<dbReference type="FunFam" id="3.40.50.1240:FF:000003">
    <property type="entry name" value="2,3-bisphosphoglycerate-dependent phosphoglycerate mutase"/>
    <property type="match status" value="1"/>
</dbReference>
<keyword evidence="12" id="KW-1185">Reference proteome</keyword>
<feature type="active site" description="Proton donor/acceptor" evidence="6 7">
    <location>
        <position position="89"/>
    </location>
</feature>
<dbReference type="NCBIfam" id="NF010713">
    <property type="entry name" value="PRK14115.1"/>
    <property type="match status" value="1"/>
</dbReference>
<proteinExistence type="inferred from homology"/>
<dbReference type="EMBL" id="FQWZ01000001">
    <property type="protein sequence ID" value="SHG53638.1"/>
    <property type="molecule type" value="Genomic_DNA"/>
</dbReference>
<dbReference type="Proteomes" id="UP000199758">
    <property type="component" value="Unassembled WGS sequence"/>
</dbReference>
<comment type="pathway">
    <text evidence="6 10">Carbohydrate degradation; glycolysis; pyruvate from D-glyceraldehyde 3-phosphate: step 3/5.</text>
</comment>
<evidence type="ECO:0000256" key="6">
    <source>
        <dbReference type="HAMAP-Rule" id="MF_01039"/>
    </source>
</evidence>
<evidence type="ECO:0000256" key="3">
    <source>
        <dbReference type="ARBA" id="ARBA00022432"/>
    </source>
</evidence>
<evidence type="ECO:0000256" key="4">
    <source>
        <dbReference type="ARBA" id="ARBA00023152"/>
    </source>
</evidence>
<evidence type="ECO:0000256" key="8">
    <source>
        <dbReference type="PIRSR" id="PIRSR613078-2"/>
    </source>
</evidence>
<dbReference type="GO" id="GO:0004619">
    <property type="term" value="F:phosphoglycerate mutase activity"/>
    <property type="evidence" value="ECO:0007669"/>
    <property type="project" value="UniProtKB-UniRule"/>
</dbReference>
<dbReference type="Gene3D" id="3.40.50.1240">
    <property type="entry name" value="Phosphoglycerate mutase-like"/>
    <property type="match status" value="1"/>
</dbReference>
<feature type="binding site" evidence="6 8">
    <location>
        <position position="100"/>
    </location>
    <ligand>
        <name>substrate</name>
    </ligand>
</feature>
<dbReference type="Pfam" id="PF00300">
    <property type="entry name" value="His_Phos_1"/>
    <property type="match status" value="2"/>
</dbReference>
<keyword evidence="3 6" id="KW-0312">Gluconeogenesis</keyword>
<dbReference type="EC" id="5.4.2.11" evidence="6 10"/>
<dbReference type="InterPro" id="IPR005952">
    <property type="entry name" value="Phosphogly_mut1"/>
</dbReference>
<dbReference type="GO" id="GO:0006094">
    <property type="term" value="P:gluconeogenesis"/>
    <property type="evidence" value="ECO:0007669"/>
    <property type="project" value="UniProtKB-UniRule"/>
</dbReference>
<gene>
    <name evidence="6" type="primary">gpmA</name>
    <name evidence="11" type="ORF">SAMN04488068_0636</name>
</gene>
<feature type="binding site" evidence="6 8">
    <location>
        <begin position="10"/>
        <end position="17"/>
    </location>
    <ligand>
        <name>substrate</name>
    </ligand>
</feature>
<dbReference type="InterPro" id="IPR013078">
    <property type="entry name" value="His_Pase_superF_clade-1"/>
</dbReference>
<evidence type="ECO:0000256" key="5">
    <source>
        <dbReference type="ARBA" id="ARBA00023235"/>
    </source>
</evidence>
<dbReference type="RefSeq" id="WP_072893766.1">
    <property type="nucleotide sequence ID" value="NZ_FQWZ01000001.1"/>
</dbReference>
<sequence length="250" mass="27859">MSTRKLVLLRHGQSQWNLENRFTGWVDVDITEAGRLEAVAAGQLLKTEGLAFDVAYTSVLKRAIRTQNVVLEALDQLWIPVIKSWRLNERHYGALQGLDKAETTAKHGEEQVKIWRRSYDVPPPPMDAADPGHPKHDPRYAAYDVNALPATESLATTLDRVLPFWHDAIAPDLKAGKTVLVTAHGNSLRALYKYLTGVGEKEILEINIPTAIPLMFELDDQLKAVSHRYLGDPEAAKRAAEAVANQAKQK</sequence>
<dbReference type="UniPathway" id="UPA00109">
    <property type="reaction ID" value="UER00186"/>
</dbReference>
<evidence type="ECO:0000256" key="2">
    <source>
        <dbReference type="ARBA" id="ARBA00006717"/>
    </source>
</evidence>
<protein>
    <recommendedName>
        <fullName evidence="6 10">2,3-bisphosphoglycerate-dependent phosphoglycerate mutase</fullName>
        <shortName evidence="6">BPG-dependent PGAM</shortName>
        <shortName evidence="6">PGAM</shortName>
        <shortName evidence="6">Phosphoglyceromutase</shortName>
        <shortName evidence="6">dPGM</shortName>
        <ecNumber evidence="6 10">5.4.2.11</ecNumber>
    </recommendedName>
</protein>
<comment type="function">
    <text evidence="6 10">Catalyzes the interconversion of 2-phosphoglycerate and 3-phosphoglycerate.</text>
</comment>
<comment type="catalytic activity">
    <reaction evidence="1 6 10">
        <text>(2R)-2-phosphoglycerate = (2R)-3-phosphoglycerate</text>
        <dbReference type="Rhea" id="RHEA:15901"/>
        <dbReference type="ChEBI" id="CHEBI:58272"/>
        <dbReference type="ChEBI" id="CHEBI:58289"/>
        <dbReference type="EC" id="5.4.2.11"/>
    </reaction>
</comment>
<evidence type="ECO:0000256" key="1">
    <source>
        <dbReference type="ARBA" id="ARBA00000380"/>
    </source>
</evidence>
<dbReference type="STRING" id="490188.SAMN04488068_0636"/>
<reference evidence="11 12" key="1">
    <citation type="submission" date="2016-11" db="EMBL/GenBank/DDBJ databases">
        <authorList>
            <person name="Jaros S."/>
            <person name="Januszkiewicz K."/>
            <person name="Wedrychowicz H."/>
        </authorList>
    </citation>
    <scope>NUCLEOTIDE SEQUENCE [LARGE SCALE GENOMIC DNA]</scope>
    <source>
        <strain evidence="11 12">CGMCC 1.7049</strain>
    </source>
</reference>
<dbReference type="HAMAP" id="MF_01039">
    <property type="entry name" value="PGAM_GpmA"/>
    <property type="match status" value="1"/>
</dbReference>
<dbReference type="SUPFAM" id="SSF53254">
    <property type="entry name" value="Phosphoglycerate mutase-like"/>
    <property type="match status" value="1"/>
</dbReference>
<feature type="site" description="Transition state stabilizer" evidence="6 9">
    <location>
        <position position="184"/>
    </location>
</feature>
<feature type="binding site" evidence="6 8">
    <location>
        <begin position="185"/>
        <end position="186"/>
    </location>
    <ligand>
        <name>substrate</name>
    </ligand>
</feature>
<comment type="similarity">
    <text evidence="2 6">Belongs to the phosphoglycerate mutase family. BPG-dependent PGAM subfamily.</text>
</comment>
<evidence type="ECO:0000256" key="9">
    <source>
        <dbReference type="PIRSR" id="PIRSR613078-3"/>
    </source>
</evidence>
<dbReference type="GO" id="GO:0006096">
    <property type="term" value="P:glycolytic process"/>
    <property type="evidence" value="ECO:0007669"/>
    <property type="project" value="UniProtKB-UniRule"/>
</dbReference>
<organism evidence="11 12">
    <name type="scientific">Hydrocarboniphaga daqingensis</name>
    <dbReference type="NCBI Taxonomy" id="490188"/>
    <lineage>
        <taxon>Bacteria</taxon>
        <taxon>Pseudomonadati</taxon>
        <taxon>Pseudomonadota</taxon>
        <taxon>Gammaproteobacteria</taxon>
        <taxon>Nevskiales</taxon>
        <taxon>Nevskiaceae</taxon>
        <taxon>Hydrocarboniphaga</taxon>
    </lineage>
</organism>
<dbReference type="InterPro" id="IPR001345">
    <property type="entry name" value="PG/BPGM_mutase_AS"/>
</dbReference>
<dbReference type="NCBIfam" id="TIGR01258">
    <property type="entry name" value="pgm_1"/>
    <property type="match status" value="1"/>
</dbReference>
<dbReference type="PIRSF" id="PIRSF000709">
    <property type="entry name" value="6PFK_2-Ptase"/>
    <property type="match status" value="1"/>
</dbReference>
<dbReference type="AlphaFoldDB" id="A0A1M5KLI6"/>